<dbReference type="Proteomes" id="UP000298714">
    <property type="component" value="Chromosome"/>
</dbReference>
<dbReference type="AlphaFoldDB" id="A0A4D7C306"/>
<evidence type="ECO:0000259" key="1">
    <source>
        <dbReference type="Pfam" id="PF05233"/>
    </source>
</evidence>
<evidence type="ECO:0000313" key="3">
    <source>
        <dbReference type="EMBL" id="QCI80094.1"/>
    </source>
</evidence>
<name>A0A4D7C306_9SPHN</name>
<dbReference type="RefSeq" id="WP_222872952.1">
    <property type="nucleotide sequence ID" value="NZ_CP039704.1"/>
</dbReference>
<evidence type="ECO:0000313" key="4">
    <source>
        <dbReference type="Proteomes" id="UP000298714"/>
    </source>
</evidence>
<keyword evidence="4" id="KW-1185">Reference proteome</keyword>
<accession>A0A4D7C306</accession>
<dbReference type="Pfam" id="PF07879">
    <property type="entry name" value="PHB_acc_N"/>
    <property type="match status" value="1"/>
</dbReference>
<evidence type="ECO:0000259" key="2">
    <source>
        <dbReference type="Pfam" id="PF07879"/>
    </source>
</evidence>
<sequence length="184" mass="20799">MTDAPSPVTPIIIKKYANRRLYNTETSSYITLDHLSLMVKENREFKVVDAKSGDDITRQVLTQIIVEEESRGQTILPVSFLRQLISMYGDSLQAMVPSYLDASMDAFRRNQEQFRKALQGTFTGTAFGPFEQLAKQNMAMFEAATEMFTGRKDGVTEQTPATLKEINELKAQMEALRAKMEKLG</sequence>
<gene>
    <name evidence="3" type="primary">phaR</name>
    <name evidence="3" type="ORF">E6W36_12980</name>
</gene>
<dbReference type="Pfam" id="PF05233">
    <property type="entry name" value="PHB_acc"/>
    <property type="match status" value="1"/>
</dbReference>
<reference evidence="4" key="1">
    <citation type="submission" date="2019-04" db="EMBL/GenBank/DDBJ databases">
        <title>Complete genome sequence of Sphingomonas sp. W1-2-3.</title>
        <authorList>
            <person name="Im W.T."/>
        </authorList>
    </citation>
    <scope>NUCLEOTIDE SEQUENCE [LARGE SCALE GENOMIC DNA]</scope>
    <source>
        <strain evidence="4">W1-2-3</strain>
    </source>
</reference>
<feature type="domain" description="PHB accumulation regulatory" evidence="1">
    <location>
        <begin position="76"/>
        <end position="115"/>
    </location>
</feature>
<proteinExistence type="predicted"/>
<dbReference type="InterPro" id="IPR012909">
    <property type="entry name" value="PHA_DNA-bd_N"/>
</dbReference>
<dbReference type="GO" id="GO:0006355">
    <property type="term" value="P:regulation of DNA-templated transcription"/>
    <property type="evidence" value="ECO:0007669"/>
    <property type="project" value="InterPro"/>
</dbReference>
<dbReference type="EMBL" id="CP039704">
    <property type="protein sequence ID" value="QCI80094.1"/>
    <property type="molecule type" value="Genomic_DNA"/>
</dbReference>
<dbReference type="InterPro" id="IPR007897">
    <property type="entry name" value="PHB_accumulat"/>
</dbReference>
<dbReference type="InterPro" id="IPR010134">
    <property type="entry name" value="PHA_reg_PhaR"/>
</dbReference>
<organism evidence="3 4">
    <name type="scientific">Hankyongella ginsenosidimutans</name>
    <dbReference type="NCBI Taxonomy" id="1763828"/>
    <lineage>
        <taxon>Bacteria</taxon>
        <taxon>Pseudomonadati</taxon>
        <taxon>Pseudomonadota</taxon>
        <taxon>Alphaproteobacteria</taxon>
        <taxon>Sphingomonadales</taxon>
        <taxon>Sphingomonadaceae</taxon>
        <taxon>Hankyongella</taxon>
    </lineage>
</organism>
<dbReference type="NCBIfam" id="TIGR01848">
    <property type="entry name" value="PHA_reg_PhaR"/>
    <property type="match status" value="1"/>
</dbReference>
<protein>
    <submittedName>
        <fullName evidence="3">Polyhydroxyalkanoate synthesis repressor PhaR</fullName>
    </submittedName>
</protein>
<dbReference type="KEGG" id="hgn:E6W36_12980"/>
<feature type="domain" description="PHA accumulation regulator DNA-binding N-terminal" evidence="2">
    <location>
        <begin position="12"/>
        <end position="72"/>
    </location>
</feature>